<comment type="subcellular location">
    <subcellularLocation>
        <location evidence="2">Cytoplasm</location>
        <location evidence="2">Cytoskeleton</location>
        <location evidence="2">Cilium basal body</location>
    </subcellularLocation>
    <subcellularLocation>
        <location evidence="1">Cytoplasm</location>
        <location evidence="1">Cytoskeleton</location>
        <location evidence="1">Microtubule organizing center</location>
        <location evidence="1">Centrosome</location>
        <location evidence="1">Centriole</location>
    </subcellularLocation>
</comment>
<evidence type="ECO:0000256" key="1">
    <source>
        <dbReference type="ARBA" id="ARBA00004114"/>
    </source>
</evidence>
<protein>
    <recommendedName>
        <fullName evidence="14">C2H2-type domain-containing protein</fullName>
    </recommendedName>
</protein>
<sequence length="1114" mass="126509">MACKTSYELHHNFAKIAEEAGFAFNTHRPRIHIDWNKIRLIDIESLIREKKFVLIEQHVNDILDCVLESEFDVRILDEGVMKMFRLAQLAVEYQQFCRHYLDRSVYVLREEITSLAQELDSTKKELRDRDEEIRKLKRKTKHTYRTPLPYGNDNIASMILKTLSQKNEMFSYATGDVHQYNKCNFCDKVFLNQLYLKSHIARRHSNMVEIPQRDTEDSSQNQPNTTENTKLRDEVLELKSKLKEMESAIKNNTGQATPYVIGQSNDKSNIENKTKTETISKQTKDVEVATNNEDFLMDRIEEWKKGEHEKYHKEIDLLRRQIMDTINSLKEKDTTTPVPNTELKIIEQLNTTISKQGTEILALKQELMESRSRMEREDVERRKETEAQMALWSNRAETHAKQYETLLLKLNEVAREAQESRAQADAERRRVAQLEDMLQQSLNANKTTPEKSAVTKSKPASHESNRIENQKVNDDTQKTPIKKITYPKTLPEADRQSLEKLHQKAQALLNMGSISTTSSEDSSSEHVKLSKPKQTLKDLQKHKIQNHKIDDVDKAKPKISKDTNHVQRTTNSVKKHDSHINREHKLAKNKSKPYSTTNSVKTEKNGPVIAPGSPMKIIRAKITEEVNNRLISAGVDPLRSGLPKNDYQKRKMRLQQEIELKTKKSPSHEKVRHSILAILDSNVPRKIVSPPQDYVSPDKIAKPFSLTSVISNVKSKALSLVKTSDIRTKTKRNTLNAEVAKRAMSLLNTPPDSGPSTPDKKHNHNTMEPQVETKSEPKHNITTIKRNRGTTDLDKAKDRTTNSLRRDSAINTETDSDSETNHNEHKYYKTVVQQSSKSIENLIKSPARRPLSANSDYNNTVRKYTISDDNLLRSQSATNISNSKADIIVNSKPSQETKDNSSDVESSDNIQEEEPVTKDILSNPKQTKGVLKNASSTSSLNKKKVLFDMDAIQMKSVSASPSQSLTEKSDGNEKYELGLINLDGEEWDISSIENEPLKNDTKLQISTRTSPKIAELKQTIESQLARRNETPSTALVGGIDVLAPAPLLRASSIAGSNTSLGSSILDDSESLPPVLNNKAFVKPKKITHKDDSEIDLSEFSTDGIVTNKIDRDAF</sequence>
<gene>
    <name evidence="15" type="ORF">ABMA28_012035</name>
</gene>
<dbReference type="InterPro" id="IPR032714">
    <property type="entry name" value="DZIP1_N"/>
</dbReference>
<evidence type="ECO:0000256" key="12">
    <source>
        <dbReference type="SAM" id="Coils"/>
    </source>
</evidence>
<evidence type="ECO:0000256" key="3">
    <source>
        <dbReference type="ARBA" id="ARBA00009131"/>
    </source>
</evidence>
<reference evidence="15 16" key="1">
    <citation type="submission" date="2024-06" db="EMBL/GenBank/DDBJ databases">
        <title>A chromosome-level genome assembly of beet webworm, Loxostege sticticalis.</title>
        <authorList>
            <person name="Zhang Y."/>
        </authorList>
    </citation>
    <scope>NUCLEOTIDE SEQUENCE [LARGE SCALE GENOMIC DNA]</scope>
    <source>
        <strain evidence="15">AQ028</strain>
        <tissue evidence="15">Male pupae</tissue>
    </source>
</reference>
<evidence type="ECO:0000259" key="14">
    <source>
        <dbReference type="PROSITE" id="PS50157"/>
    </source>
</evidence>
<feature type="region of interest" description="Disordered" evidence="13">
    <location>
        <begin position="207"/>
        <end position="230"/>
    </location>
</feature>
<feature type="compositionally biased region" description="Basic and acidic residues" evidence="13">
    <location>
        <begin position="535"/>
        <end position="565"/>
    </location>
</feature>
<dbReference type="GO" id="GO:0005814">
    <property type="term" value="C:centriole"/>
    <property type="evidence" value="ECO:0007669"/>
    <property type="project" value="UniProtKB-SubCell"/>
</dbReference>
<dbReference type="AlphaFoldDB" id="A0ABD0TLJ9"/>
<evidence type="ECO:0000313" key="15">
    <source>
        <dbReference type="EMBL" id="KAL0850160.1"/>
    </source>
</evidence>
<name>A0ABD0TLJ9_LOXSC</name>
<feature type="compositionally biased region" description="Polar residues" evidence="13">
    <location>
        <begin position="218"/>
        <end position="228"/>
    </location>
</feature>
<comment type="similarity">
    <text evidence="3">Belongs to the DZIP C2H2-type zinc-finger protein family.</text>
</comment>
<feature type="region of interest" description="Disordered" evidence="13">
    <location>
        <begin position="515"/>
        <end position="608"/>
    </location>
</feature>
<feature type="compositionally biased region" description="Basic and acidic residues" evidence="13">
    <location>
        <begin position="574"/>
        <end position="586"/>
    </location>
</feature>
<evidence type="ECO:0000256" key="13">
    <source>
        <dbReference type="SAM" id="MobiDB-lite"/>
    </source>
</evidence>
<dbReference type="Pfam" id="PF13815">
    <property type="entry name" value="Dzip-like_N"/>
    <property type="match status" value="1"/>
</dbReference>
<evidence type="ECO:0000313" key="16">
    <source>
        <dbReference type="Proteomes" id="UP001549921"/>
    </source>
</evidence>
<feature type="domain" description="C2H2-type" evidence="14">
    <location>
        <begin position="181"/>
        <end position="209"/>
    </location>
</feature>
<keyword evidence="7" id="KW-0862">Zinc</keyword>
<dbReference type="PANTHER" id="PTHR21502">
    <property type="entry name" value="ZINC FINGER PROTEIN DZIP1"/>
    <property type="match status" value="1"/>
</dbReference>
<evidence type="ECO:0000256" key="8">
    <source>
        <dbReference type="ARBA" id="ARBA00023054"/>
    </source>
</evidence>
<evidence type="ECO:0000256" key="9">
    <source>
        <dbReference type="ARBA" id="ARBA00023212"/>
    </source>
</evidence>
<dbReference type="GO" id="GO:0008270">
    <property type="term" value="F:zinc ion binding"/>
    <property type="evidence" value="ECO:0007669"/>
    <property type="project" value="UniProtKB-KW"/>
</dbReference>
<feature type="region of interest" description="Disordered" evidence="13">
    <location>
        <begin position="440"/>
        <end position="491"/>
    </location>
</feature>
<keyword evidence="6 11" id="KW-0863">Zinc-finger</keyword>
<evidence type="ECO:0000256" key="4">
    <source>
        <dbReference type="ARBA" id="ARBA00022490"/>
    </source>
</evidence>
<keyword evidence="5" id="KW-0479">Metal-binding</keyword>
<evidence type="ECO:0000256" key="6">
    <source>
        <dbReference type="ARBA" id="ARBA00022771"/>
    </source>
</evidence>
<dbReference type="InterPro" id="IPR013087">
    <property type="entry name" value="Znf_C2H2_type"/>
</dbReference>
<feature type="compositionally biased region" description="Basic and acidic residues" evidence="13">
    <location>
        <begin position="789"/>
        <end position="808"/>
    </location>
</feature>
<keyword evidence="9" id="KW-0206">Cytoskeleton</keyword>
<dbReference type="PROSITE" id="PS50157">
    <property type="entry name" value="ZINC_FINGER_C2H2_2"/>
    <property type="match status" value="1"/>
</dbReference>
<dbReference type="InterPro" id="IPR051241">
    <property type="entry name" value="DZIP_RILPL"/>
</dbReference>
<evidence type="ECO:0000256" key="11">
    <source>
        <dbReference type="PROSITE-ProRule" id="PRU00042"/>
    </source>
</evidence>
<feature type="coiled-coil region" evidence="12">
    <location>
        <begin position="109"/>
        <end position="139"/>
    </location>
</feature>
<feature type="region of interest" description="Disordered" evidence="13">
    <location>
        <begin position="746"/>
        <end position="824"/>
    </location>
</feature>
<accession>A0ABD0TLJ9</accession>
<keyword evidence="8 12" id="KW-0175">Coiled coil</keyword>
<keyword evidence="4" id="KW-0963">Cytoplasm</keyword>
<dbReference type="EMBL" id="JBEDNZ010000003">
    <property type="protein sequence ID" value="KAL0850160.1"/>
    <property type="molecule type" value="Genomic_DNA"/>
</dbReference>
<evidence type="ECO:0000256" key="2">
    <source>
        <dbReference type="ARBA" id="ARBA00004120"/>
    </source>
</evidence>
<feature type="compositionally biased region" description="Polar residues" evidence="13">
    <location>
        <begin position="746"/>
        <end position="756"/>
    </location>
</feature>
<keyword evidence="10" id="KW-0966">Cell projection</keyword>
<dbReference type="Pfam" id="PF25977">
    <property type="entry name" value="DZIP1"/>
    <property type="match status" value="1"/>
</dbReference>
<feature type="compositionally biased region" description="Low complexity" evidence="13">
    <location>
        <begin position="478"/>
        <end position="489"/>
    </location>
</feature>
<evidence type="ECO:0000256" key="7">
    <source>
        <dbReference type="ARBA" id="ARBA00022833"/>
    </source>
</evidence>
<proteinExistence type="inferred from homology"/>
<feature type="compositionally biased region" description="Basic and acidic residues" evidence="13">
    <location>
        <begin position="460"/>
        <end position="477"/>
    </location>
</feature>
<dbReference type="PANTHER" id="PTHR21502:SF3">
    <property type="entry name" value="CILIUM ASSEMBLY PROTEIN DZIP1L"/>
    <property type="match status" value="1"/>
</dbReference>
<dbReference type="InterPro" id="IPR058883">
    <property type="entry name" value="DZIP1_dom"/>
</dbReference>
<dbReference type="Proteomes" id="UP001549921">
    <property type="component" value="Unassembled WGS sequence"/>
</dbReference>
<evidence type="ECO:0000256" key="10">
    <source>
        <dbReference type="ARBA" id="ARBA00023273"/>
    </source>
</evidence>
<organism evidence="15 16">
    <name type="scientific">Loxostege sticticalis</name>
    <name type="common">Beet webworm moth</name>
    <dbReference type="NCBI Taxonomy" id="481309"/>
    <lineage>
        <taxon>Eukaryota</taxon>
        <taxon>Metazoa</taxon>
        <taxon>Ecdysozoa</taxon>
        <taxon>Arthropoda</taxon>
        <taxon>Hexapoda</taxon>
        <taxon>Insecta</taxon>
        <taxon>Pterygota</taxon>
        <taxon>Neoptera</taxon>
        <taxon>Endopterygota</taxon>
        <taxon>Lepidoptera</taxon>
        <taxon>Glossata</taxon>
        <taxon>Ditrysia</taxon>
        <taxon>Pyraloidea</taxon>
        <taxon>Crambidae</taxon>
        <taxon>Pyraustinae</taxon>
        <taxon>Loxostege</taxon>
    </lineage>
</organism>
<feature type="region of interest" description="Disordered" evidence="13">
    <location>
        <begin position="887"/>
        <end position="935"/>
    </location>
</feature>
<dbReference type="PROSITE" id="PS00028">
    <property type="entry name" value="ZINC_FINGER_C2H2_1"/>
    <property type="match status" value="1"/>
</dbReference>
<evidence type="ECO:0000256" key="5">
    <source>
        <dbReference type="ARBA" id="ARBA00022723"/>
    </source>
</evidence>
<comment type="caution">
    <text evidence="15">The sequence shown here is derived from an EMBL/GenBank/DDBJ whole genome shotgun (WGS) entry which is preliminary data.</text>
</comment>